<protein>
    <recommendedName>
        <fullName evidence="9">Helicase C-terminal domain-containing protein</fullName>
    </recommendedName>
</protein>
<feature type="region of interest" description="Disordered" evidence="5">
    <location>
        <begin position="121"/>
        <end position="191"/>
    </location>
</feature>
<feature type="compositionally biased region" description="Low complexity" evidence="5">
    <location>
        <begin position="157"/>
        <end position="169"/>
    </location>
</feature>
<dbReference type="PANTHER" id="PTHR47961:SF6">
    <property type="entry name" value="DNA-DIRECTED DNA POLYMERASE"/>
    <property type="match status" value="1"/>
</dbReference>
<feature type="signal peptide" evidence="6">
    <location>
        <begin position="1"/>
        <end position="20"/>
    </location>
</feature>
<sequence length="191" mass="19556">MFAQAAVLLLPAGPMLVVCATPLSAQDIARAMTDALSESEHEPARTLANLLAEQLGEEHPLVRCTRYGIAFHHAALPTDVLEGVEDALRNGVLKAVVSTTTLTDRVNLPVRTVVILAGLESADGDGGSGAPRASMQRSSSTPSDGLEELGGKPKAGSSSLSTARATAATMPCSPLPPTICRSTLPSPAPGP</sequence>
<keyword evidence="8" id="KW-1185">Reference proteome</keyword>
<evidence type="ECO:0008006" key="9">
    <source>
        <dbReference type="Google" id="ProtNLM"/>
    </source>
</evidence>
<name>A0ABP8HIW0_9ACTN</name>
<keyword evidence="3" id="KW-0347">Helicase</keyword>
<evidence type="ECO:0000256" key="5">
    <source>
        <dbReference type="SAM" id="MobiDB-lite"/>
    </source>
</evidence>
<evidence type="ECO:0000256" key="6">
    <source>
        <dbReference type="SAM" id="SignalP"/>
    </source>
</evidence>
<dbReference type="InterPro" id="IPR050474">
    <property type="entry name" value="Hel308_SKI2-like"/>
</dbReference>
<dbReference type="Proteomes" id="UP001501115">
    <property type="component" value="Unassembled WGS sequence"/>
</dbReference>
<gene>
    <name evidence="7" type="ORF">GCM10023086_75210</name>
</gene>
<reference evidence="8" key="1">
    <citation type="journal article" date="2019" name="Int. J. Syst. Evol. Microbiol.">
        <title>The Global Catalogue of Microorganisms (GCM) 10K type strain sequencing project: providing services to taxonomists for standard genome sequencing and annotation.</title>
        <authorList>
            <consortium name="The Broad Institute Genomics Platform"/>
            <consortium name="The Broad Institute Genome Sequencing Center for Infectious Disease"/>
            <person name="Wu L."/>
            <person name="Ma J."/>
        </authorList>
    </citation>
    <scope>NUCLEOTIDE SEQUENCE [LARGE SCALE GENOMIC DNA]</scope>
    <source>
        <strain evidence="8">JCM 31290</strain>
    </source>
</reference>
<evidence type="ECO:0000256" key="1">
    <source>
        <dbReference type="ARBA" id="ARBA00022741"/>
    </source>
</evidence>
<evidence type="ECO:0000256" key="2">
    <source>
        <dbReference type="ARBA" id="ARBA00022801"/>
    </source>
</evidence>
<dbReference type="PANTHER" id="PTHR47961">
    <property type="entry name" value="DNA POLYMERASE THETA, PUTATIVE (AFU_ORTHOLOGUE AFUA_1G05260)-RELATED"/>
    <property type="match status" value="1"/>
</dbReference>
<dbReference type="Gene3D" id="3.40.50.300">
    <property type="entry name" value="P-loop containing nucleotide triphosphate hydrolases"/>
    <property type="match status" value="1"/>
</dbReference>
<keyword evidence="1" id="KW-0547">Nucleotide-binding</keyword>
<keyword evidence="4" id="KW-0067">ATP-binding</keyword>
<evidence type="ECO:0000313" key="8">
    <source>
        <dbReference type="Proteomes" id="UP001501115"/>
    </source>
</evidence>
<accession>A0ABP8HIW0</accession>
<evidence type="ECO:0000313" key="7">
    <source>
        <dbReference type="EMBL" id="GAA4339931.1"/>
    </source>
</evidence>
<feature type="chain" id="PRO_5045711163" description="Helicase C-terminal domain-containing protein" evidence="6">
    <location>
        <begin position="21"/>
        <end position="191"/>
    </location>
</feature>
<dbReference type="InterPro" id="IPR027417">
    <property type="entry name" value="P-loop_NTPase"/>
</dbReference>
<keyword evidence="2" id="KW-0378">Hydrolase</keyword>
<dbReference type="SUPFAM" id="SSF52540">
    <property type="entry name" value="P-loop containing nucleoside triphosphate hydrolases"/>
    <property type="match status" value="1"/>
</dbReference>
<dbReference type="EMBL" id="BAABET010000018">
    <property type="protein sequence ID" value="GAA4339931.1"/>
    <property type="molecule type" value="Genomic_DNA"/>
</dbReference>
<evidence type="ECO:0000256" key="3">
    <source>
        <dbReference type="ARBA" id="ARBA00022806"/>
    </source>
</evidence>
<comment type="caution">
    <text evidence="7">The sequence shown here is derived from an EMBL/GenBank/DDBJ whole genome shotgun (WGS) entry which is preliminary data.</text>
</comment>
<keyword evidence="6" id="KW-0732">Signal</keyword>
<proteinExistence type="predicted"/>
<organism evidence="7 8">
    <name type="scientific">Streptomyces venetus</name>
    <dbReference type="NCBI Taxonomy" id="1701086"/>
    <lineage>
        <taxon>Bacteria</taxon>
        <taxon>Bacillati</taxon>
        <taxon>Actinomycetota</taxon>
        <taxon>Actinomycetes</taxon>
        <taxon>Kitasatosporales</taxon>
        <taxon>Streptomycetaceae</taxon>
        <taxon>Streptomyces</taxon>
    </lineage>
</organism>
<evidence type="ECO:0000256" key="4">
    <source>
        <dbReference type="ARBA" id="ARBA00022840"/>
    </source>
</evidence>